<name>A0ABT8NV27_9BURK</name>
<accession>A0ABT8NV27</accession>
<evidence type="ECO:0000313" key="1">
    <source>
        <dbReference type="EMBL" id="MDN7525446.1"/>
    </source>
</evidence>
<dbReference type="RefSeq" id="WP_023475552.1">
    <property type="nucleotide sequence ID" value="NZ_JAUJQA010000006.1"/>
</dbReference>
<organism evidence="1 2">
    <name type="scientific">Burkholderia orbicola</name>
    <dbReference type="NCBI Taxonomy" id="2978683"/>
    <lineage>
        <taxon>Bacteria</taxon>
        <taxon>Pseudomonadati</taxon>
        <taxon>Pseudomonadota</taxon>
        <taxon>Betaproteobacteria</taxon>
        <taxon>Burkholderiales</taxon>
        <taxon>Burkholderiaceae</taxon>
        <taxon>Burkholderia</taxon>
        <taxon>Burkholderia cepacia complex</taxon>
    </lineage>
</organism>
<reference evidence="1" key="1">
    <citation type="submission" date="2023-07" db="EMBL/GenBank/DDBJ databases">
        <title>A collection of bacterial strains from the Burkholderia cepacia Research Laboratory and Repository.</title>
        <authorList>
            <person name="Lipuma J."/>
            <person name="Spilker T."/>
            <person name="Caverly L."/>
        </authorList>
    </citation>
    <scope>NUCLEOTIDE SEQUENCE</scope>
    <source>
        <strain evidence="1">AU45194</strain>
    </source>
</reference>
<gene>
    <name evidence="1" type="ORF">QZM70_21100</name>
</gene>
<dbReference type="Proteomes" id="UP001172217">
    <property type="component" value="Unassembled WGS sequence"/>
</dbReference>
<sequence length="43" mass="4843">MPTATATRTTTCCTILDYRRDQHLHVAGERIAHADGHRELLIP</sequence>
<evidence type="ECO:0000313" key="2">
    <source>
        <dbReference type="Proteomes" id="UP001172217"/>
    </source>
</evidence>
<comment type="caution">
    <text evidence="1">The sequence shown here is derived from an EMBL/GenBank/DDBJ whole genome shotgun (WGS) entry which is preliminary data.</text>
</comment>
<keyword evidence="2" id="KW-1185">Reference proteome</keyword>
<protein>
    <submittedName>
        <fullName evidence="1">Uncharacterized protein</fullName>
    </submittedName>
</protein>
<proteinExistence type="predicted"/>
<dbReference type="EMBL" id="JAUJQL010000011">
    <property type="protein sequence ID" value="MDN7525446.1"/>
    <property type="molecule type" value="Genomic_DNA"/>
</dbReference>